<dbReference type="GO" id="GO:0036002">
    <property type="term" value="F:pre-mRNA binding"/>
    <property type="evidence" value="ECO:0007669"/>
    <property type="project" value="TreeGrafter"/>
</dbReference>
<accession>A0A0L0HN14</accession>
<feature type="zinc finger region" description="C3H1-type" evidence="15">
    <location>
        <begin position="147"/>
        <end position="174"/>
    </location>
</feature>
<feature type="region of interest" description="Disordered" evidence="16">
    <location>
        <begin position="290"/>
        <end position="357"/>
    </location>
</feature>
<feature type="domain" description="RRM" evidence="17">
    <location>
        <begin position="218"/>
        <end position="291"/>
    </location>
</feature>
<dbReference type="InterPro" id="IPR000504">
    <property type="entry name" value="RRM_dom"/>
</dbReference>
<dbReference type="InterPro" id="IPR032297">
    <property type="entry name" value="Torus"/>
</dbReference>
<dbReference type="PROSITE" id="PS50102">
    <property type="entry name" value="RRM"/>
    <property type="match status" value="1"/>
</dbReference>
<sequence length="357" mass="40231">MSRQGWEDSDFPILCETCLGPNPYVRMTRQGYGKECKICGRPFTIFKWNPGQGMRNKKTEVCQTCAKVKNVCQTCVLDLEYGLPVQVRDSVLQVQDDIPHSDVNREFFIASVEGKLGNDSLINYAKADSSARDQLKKMSRPEPYYKRNRPHICSFYVKGECKRGDECPFRHEVPVENDLSHQNIRDRYYGKDDPVAKRMLNRTDKASKLSNPEDTSITSLFITGIDEEINEQDLRDYFYAFGEVKSIVVIQKSKCAFVNYATRAAAELAVDKSYNNLNIKGKVLRVQWGKARPQGPKGDVQTEVGTVVPTPQPAKQGTTLDQLLNMPPAPPPPGAGPSFYPSQDPNMLGTSNREFRA</sequence>
<evidence type="ECO:0000256" key="9">
    <source>
        <dbReference type="ARBA" id="ARBA00022884"/>
    </source>
</evidence>
<evidence type="ECO:0000256" key="13">
    <source>
        <dbReference type="ARBA" id="ARBA00069020"/>
    </source>
</evidence>
<evidence type="ECO:0000256" key="5">
    <source>
        <dbReference type="ARBA" id="ARBA00022723"/>
    </source>
</evidence>
<evidence type="ECO:0000313" key="19">
    <source>
        <dbReference type="EMBL" id="KND02811.1"/>
    </source>
</evidence>
<dbReference type="InterPro" id="IPR012677">
    <property type="entry name" value="Nucleotide-bd_a/b_plait_sf"/>
</dbReference>
<dbReference type="SMART" id="SM00360">
    <property type="entry name" value="RRM"/>
    <property type="match status" value="1"/>
</dbReference>
<dbReference type="eggNOG" id="KOG0153">
    <property type="taxonomic scope" value="Eukaryota"/>
</dbReference>
<keyword evidence="10" id="KW-0508">mRNA splicing</keyword>
<evidence type="ECO:0000256" key="11">
    <source>
        <dbReference type="ARBA" id="ARBA00023242"/>
    </source>
</evidence>
<dbReference type="FunFam" id="4.10.1000.10:FF:000006">
    <property type="entry name" value="Putative pre-mrna-splicing factor rbm22"/>
    <property type="match status" value="1"/>
</dbReference>
<dbReference type="SUPFAM" id="SSF54928">
    <property type="entry name" value="RNA-binding domain, RBD"/>
    <property type="match status" value="1"/>
</dbReference>
<dbReference type="InParanoid" id="A0A0L0HN14"/>
<evidence type="ECO:0000259" key="18">
    <source>
        <dbReference type="PROSITE" id="PS50103"/>
    </source>
</evidence>
<proteinExistence type="inferred from homology"/>
<keyword evidence="8 15" id="KW-0862">Zinc</keyword>
<feature type="domain" description="C3H1-type" evidence="18">
    <location>
        <begin position="147"/>
        <end position="174"/>
    </location>
</feature>
<feature type="compositionally biased region" description="Polar residues" evidence="16">
    <location>
        <begin position="313"/>
        <end position="322"/>
    </location>
</feature>
<evidence type="ECO:0000313" key="20">
    <source>
        <dbReference type="Proteomes" id="UP000053201"/>
    </source>
</evidence>
<keyword evidence="20" id="KW-1185">Reference proteome</keyword>
<name>A0A0L0HN14_SPIPD</name>
<dbReference type="Proteomes" id="UP000053201">
    <property type="component" value="Unassembled WGS sequence"/>
</dbReference>
<keyword evidence="9 14" id="KW-0694">RNA-binding</keyword>
<dbReference type="EMBL" id="KQ257452">
    <property type="protein sequence ID" value="KND02811.1"/>
    <property type="molecule type" value="Genomic_DNA"/>
</dbReference>
<comment type="similarity">
    <text evidence="2">Belongs to the SLT11 family.</text>
</comment>
<evidence type="ECO:0000256" key="10">
    <source>
        <dbReference type="ARBA" id="ARBA00023187"/>
    </source>
</evidence>
<keyword evidence="7 15" id="KW-0863">Zinc-finger</keyword>
<dbReference type="PANTHER" id="PTHR14089:SF6">
    <property type="entry name" value="PRE-MRNA-SPLICING FACTOR RBM22"/>
    <property type="match status" value="1"/>
</dbReference>
<reference evidence="19 20" key="1">
    <citation type="submission" date="2009-08" db="EMBL/GenBank/DDBJ databases">
        <title>The Genome Sequence of Spizellomyces punctatus strain DAOM BR117.</title>
        <authorList>
            <consortium name="The Broad Institute Genome Sequencing Platform"/>
            <person name="Russ C."/>
            <person name="Cuomo C."/>
            <person name="Shea T."/>
            <person name="Young S.K."/>
            <person name="Zeng Q."/>
            <person name="Koehrsen M."/>
            <person name="Haas B."/>
            <person name="Borodovsky M."/>
            <person name="Guigo R."/>
            <person name="Alvarado L."/>
            <person name="Berlin A."/>
            <person name="Bochicchio J."/>
            <person name="Borenstein D."/>
            <person name="Chapman S."/>
            <person name="Chen Z."/>
            <person name="Engels R."/>
            <person name="Freedman E."/>
            <person name="Gellesch M."/>
            <person name="Goldberg J."/>
            <person name="Griggs A."/>
            <person name="Gujja S."/>
            <person name="Heiman D."/>
            <person name="Hepburn T."/>
            <person name="Howarth C."/>
            <person name="Jen D."/>
            <person name="Larson L."/>
            <person name="Lewis B."/>
            <person name="Mehta T."/>
            <person name="Park D."/>
            <person name="Pearson M."/>
            <person name="Roberts A."/>
            <person name="Saif S."/>
            <person name="Shenoy N."/>
            <person name="Sisk P."/>
            <person name="Stolte C."/>
            <person name="Sykes S."/>
            <person name="Thomson T."/>
            <person name="Walk T."/>
            <person name="White J."/>
            <person name="Yandava C."/>
            <person name="Burger G."/>
            <person name="Gray M.W."/>
            <person name="Holland P.W.H."/>
            <person name="King N."/>
            <person name="Lang F.B.F."/>
            <person name="Roger A.J."/>
            <person name="Ruiz-Trillo I."/>
            <person name="Lander E."/>
            <person name="Nusbaum C."/>
        </authorList>
    </citation>
    <scope>NUCLEOTIDE SEQUENCE [LARGE SCALE GENOMIC DNA]</scope>
    <source>
        <strain evidence="19 20">DAOM BR117</strain>
    </source>
</reference>
<evidence type="ECO:0000256" key="6">
    <source>
        <dbReference type="ARBA" id="ARBA00022728"/>
    </source>
</evidence>
<dbReference type="GO" id="GO:0071006">
    <property type="term" value="C:U2-type catalytic step 1 spliceosome"/>
    <property type="evidence" value="ECO:0007669"/>
    <property type="project" value="TreeGrafter"/>
</dbReference>
<dbReference type="GO" id="GO:0008380">
    <property type="term" value="P:RNA splicing"/>
    <property type="evidence" value="ECO:0007669"/>
    <property type="project" value="UniProtKB-KW"/>
</dbReference>
<dbReference type="Pfam" id="PF21369">
    <property type="entry name" value="STL11_N"/>
    <property type="match status" value="1"/>
</dbReference>
<protein>
    <recommendedName>
        <fullName evidence="3">Pre-mRNA-splicing factor SLT11</fullName>
    </recommendedName>
    <alternativeName>
        <fullName evidence="13">Pre-mRNA-splicing factor slt11</fullName>
    </alternativeName>
</protein>
<evidence type="ECO:0000259" key="17">
    <source>
        <dbReference type="PROSITE" id="PS50102"/>
    </source>
</evidence>
<dbReference type="FunCoup" id="A0A0L0HN14">
    <property type="interactions" value="787"/>
</dbReference>
<evidence type="ECO:0000256" key="2">
    <source>
        <dbReference type="ARBA" id="ARBA00007781"/>
    </source>
</evidence>
<dbReference type="Gene3D" id="4.10.1000.10">
    <property type="entry name" value="Zinc finger, CCCH-type"/>
    <property type="match status" value="1"/>
</dbReference>
<dbReference type="Pfam" id="PF00076">
    <property type="entry name" value="RRM_1"/>
    <property type="match status" value="1"/>
</dbReference>
<evidence type="ECO:0000256" key="16">
    <source>
        <dbReference type="SAM" id="MobiDB-lite"/>
    </source>
</evidence>
<dbReference type="VEuPathDB" id="FungiDB:SPPG_01892"/>
<keyword evidence="11" id="KW-0539">Nucleus</keyword>
<dbReference type="GO" id="GO:0000974">
    <property type="term" value="C:Prp19 complex"/>
    <property type="evidence" value="ECO:0007669"/>
    <property type="project" value="TreeGrafter"/>
</dbReference>
<dbReference type="PANTHER" id="PTHR14089">
    <property type="entry name" value="PRE-MRNA-SPLICING FACTOR RBM22"/>
    <property type="match status" value="1"/>
</dbReference>
<dbReference type="AlphaFoldDB" id="A0A0L0HN14"/>
<evidence type="ECO:0000256" key="8">
    <source>
        <dbReference type="ARBA" id="ARBA00022833"/>
    </source>
</evidence>
<keyword evidence="6" id="KW-0747">Spliceosome</keyword>
<dbReference type="InterPro" id="IPR039171">
    <property type="entry name" value="Cwc2/Slt11"/>
</dbReference>
<feature type="compositionally biased region" description="Polar residues" evidence="16">
    <location>
        <begin position="340"/>
        <end position="357"/>
    </location>
</feature>
<comment type="subcellular location">
    <subcellularLocation>
        <location evidence="1">Nucleus</location>
    </subcellularLocation>
</comment>
<evidence type="ECO:0000256" key="12">
    <source>
        <dbReference type="ARBA" id="ARBA00025609"/>
    </source>
</evidence>
<dbReference type="GO" id="GO:0006397">
    <property type="term" value="P:mRNA processing"/>
    <property type="evidence" value="ECO:0007669"/>
    <property type="project" value="UniProtKB-KW"/>
</dbReference>
<evidence type="ECO:0000256" key="4">
    <source>
        <dbReference type="ARBA" id="ARBA00022664"/>
    </source>
</evidence>
<dbReference type="GO" id="GO:0017070">
    <property type="term" value="F:U6 snRNA binding"/>
    <property type="evidence" value="ECO:0007669"/>
    <property type="project" value="TreeGrafter"/>
</dbReference>
<comment type="function">
    <text evidence="12">Involved in pre-mRNA splicing. Facilitates the cooperative formation of U2/U6 helix II in association with stem II in the spliceosome. Binds to RNA.</text>
</comment>
<organism evidence="19 20">
    <name type="scientific">Spizellomyces punctatus (strain DAOM BR117)</name>
    <dbReference type="NCBI Taxonomy" id="645134"/>
    <lineage>
        <taxon>Eukaryota</taxon>
        <taxon>Fungi</taxon>
        <taxon>Fungi incertae sedis</taxon>
        <taxon>Chytridiomycota</taxon>
        <taxon>Chytridiomycota incertae sedis</taxon>
        <taxon>Chytridiomycetes</taxon>
        <taxon>Spizellomycetales</taxon>
        <taxon>Spizellomycetaceae</taxon>
        <taxon>Spizellomyces</taxon>
    </lineage>
</organism>
<dbReference type="GeneID" id="27685526"/>
<gene>
    <name evidence="19" type="ORF">SPPG_01892</name>
</gene>
<dbReference type="FunFam" id="3.30.70.330:FF:000476">
    <property type="entry name" value="Zinc finger CCCH domain-containing protein 4"/>
    <property type="match status" value="1"/>
</dbReference>
<dbReference type="CDD" id="cd12224">
    <property type="entry name" value="RRM_RBM22"/>
    <property type="match status" value="1"/>
</dbReference>
<dbReference type="STRING" id="645134.A0A0L0HN14"/>
<dbReference type="InterPro" id="IPR048995">
    <property type="entry name" value="STL11/RBM22-like_N"/>
</dbReference>
<evidence type="ECO:0000256" key="7">
    <source>
        <dbReference type="ARBA" id="ARBA00022771"/>
    </source>
</evidence>
<dbReference type="InterPro" id="IPR036855">
    <property type="entry name" value="Znf_CCCH_sf"/>
</dbReference>
<dbReference type="Gene3D" id="3.30.70.330">
    <property type="match status" value="1"/>
</dbReference>
<keyword evidence="4" id="KW-0507">mRNA processing</keyword>
<keyword evidence="5 15" id="KW-0479">Metal-binding</keyword>
<evidence type="ECO:0000256" key="14">
    <source>
        <dbReference type="PROSITE-ProRule" id="PRU00176"/>
    </source>
</evidence>
<dbReference type="InterPro" id="IPR035979">
    <property type="entry name" value="RBD_domain_sf"/>
</dbReference>
<dbReference type="GO" id="GO:0008270">
    <property type="term" value="F:zinc ion binding"/>
    <property type="evidence" value="ECO:0007669"/>
    <property type="project" value="UniProtKB-KW"/>
</dbReference>
<dbReference type="PROSITE" id="PS50103">
    <property type="entry name" value="ZF_C3H1"/>
    <property type="match status" value="1"/>
</dbReference>
<dbReference type="RefSeq" id="XP_016610850.1">
    <property type="nucleotide sequence ID" value="XM_016750203.1"/>
</dbReference>
<evidence type="ECO:0000256" key="3">
    <source>
        <dbReference type="ARBA" id="ARBA00019060"/>
    </source>
</evidence>
<dbReference type="InterPro" id="IPR000571">
    <property type="entry name" value="Znf_CCCH"/>
</dbReference>
<dbReference type="OrthoDB" id="10259600at2759"/>
<dbReference type="SUPFAM" id="SSF90229">
    <property type="entry name" value="CCCH zinc finger"/>
    <property type="match status" value="1"/>
</dbReference>
<evidence type="ECO:0000256" key="1">
    <source>
        <dbReference type="ARBA" id="ARBA00004123"/>
    </source>
</evidence>
<dbReference type="SMART" id="SM00356">
    <property type="entry name" value="ZnF_C3H1"/>
    <property type="match status" value="1"/>
</dbReference>
<dbReference type="Pfam" id="PF16131">
    <property type="entry name" value="Torus"/>
    <property type="match status" value="1"/>
</dbReference>
<dbReference type="OMA" id="CPLRVQW"/>
<dbReference type="GO" id="GO:0071007">
    <property type="term" value="C:U2-type catalytic step 2 spliceosome"/>
    <property type="evidence" value="ECO:0007669"/>
    <property type="project" value="TreeGrafter"/>
</dbReference>
<evidence type="ECO:0000256" key="15">
    <source>
        <dbReference type="PROSITE-ProRule" id="PRU00723"/>
    </source>
</evidence>